<feature type="transmembrane region" description="Helical" evidence="1">
    <location>
        <begin position="6"/>
        <end position="25"/>
    </location>
</feature>
<keyword evidence="1" id="KW-0472">Membrane</keyword>
<evidence type="ECO:0000313" key="2">
    <source>
        <dbReference type="EMBL" id="PIU99249.1"/>
    </source>
</evidence>
<sequence length="132" mass="14950">MFKSNKILFVGLIAVIIILVGILAWQKIKISRPYYAVYLTTGDLYFGELSRFPFLTLSNAWLIQRDPSSQTGELKLTEFKNAFWSPAGTMRLSKYNIVWIAKLSKDSPVVKYIQQGNQLPVSTSTQDTSVQP</sequence>
<keyword evidence="1" id="KW-0812">Transmembrane</keyword>
<reference evidence="3" key="1">
    <citation type="submission" date="2017-09" db="EMBL/GenBank/DDBJ databases">
        <title>Depth-based differentiation of microbial function through sediment-hosted aquifers and enrichment of novel symbionts in the deep terrestrial subsurface.</title>
        <authorList>
            <person name="Probst A.J."/>
            <person name="Ladd B."/>
            <person name="Jarett J.K."/>
            <person name="Geller-Mcgrath D.E."/>
            <person name="Sieber C.M.K."/>
            <person name="Emerson J.B."/>
            <person name="Anantharaman K."/>
            <person name="Thomas B.C."/>
            <person name="Malmstrom R."/>
            <person name="Stieglmeier M."/>
            <person name="Klingl A."/>
            <person name="Woyke T."/>
            <person name="Ryan C.M."/>
            <person name="Banfield J.F."/>
        </authorList>
    </citation>
    <scope>NUCLEOTIDE SEQUENCE [LARGE SCALE GENOMIC DNA]</scope>
</reference>
<accession>A0A2M7B853</accession>
<evidence type="ECO:0000313" key="3">
    <source>
        <dbReference type="Proteomes" id="UP000230131"/>
    </source>
</evidence>
<evidence type="ECO:0000256" key="1">
    <source>
        <dbReference type="SAM" id="Phobius"/>
    </source>
</evidence>
<name>A0A2M7B853_9BACT</name>
<gene>
    <name evidence="2" type="ORF">COS59_00720</name>
</gene>
<comment type="caution">
    <text evidence="2">The sequence shown here is derived from an EMBL/GenBank/DDBJ whole genome shotgun (WGS) entry which is preliminary data.</text>
</comment>
<dbReference type="EMBL" id="PEVH01000023">
    <property type="protein sequence ID" value="PIU99249.1"/>
    <property type="molecule type" value="Genomic_DNA"/>
</dbReference>
<protein>
    <submittedName>
        <fullName evidence="2">Uncharacterized protein</fullName>
    </submittedName>
</protein>
<dbReference type="AlphaFoldDB" id="A0A2M7B853"/>
<organism evidence="2 3">
    <name type="scientific">Candidatus Wolfebacteria bacterium CG03_land_8_20_14_0_80_36_15</name>
    <dbReference type="NCBI Taxonomy" id="1975067"/>
    <lineage>
        <taxon>Bacteria</taxon>
        <taxon>Candidatus Wolfeibacteriota</taxon>
    </lineage>
</organism>
<dbReference type="Proteomes" id="UP000230131">
    <property type="component" value="Unassembled WGS sequence"/>
</dbReference>
<keyword evidence="1" id="KW-1133">Transmembrane helix</keyword>
<proteinExistence type="predicted"/>